<evidence type="ECO:0000256" key="5">
    <source>
        <dbReference type="ARBA" id="ARBA00023139"/>
    </source>
</evidence>
<evidence type="ECO:0000256" key="3">
    <source>
        <dbReference type="ARBA" id="ARBA00022729"/>
    </source>
</evidence>
<evidence type="ECO:0000256" key="4">
    <source>
        <dbReference type="ARBA" id="ARBA00023136"/>
    </source>
</evidence>
<keyword evidence="7" id="KW-0449">Lipoprotein</keyword>
<evidence type="ECO:0000256" key="2">
    <source>
        <dbReference type="ARBA" id="ARBA00007248"/>
    </source>
</evidence>
<keyword evidence="3" id="KW-0732">Signal</keyword>
<evidence type="ECO:0008006" key="9">
    <source>
        <dbReference type="Google" id="ProtNLM"/>
    </source>
</evidence>
<organism evidence="8">
    <name type="scientific">uncultured Dysgonomonas sp</name>
    <dbReference type="NCBI Taxonomy" id="206096"/>
    <lineage>
        <taxon>Bacteria</taxon>
        <taxon>Pseudomonadati</taxon>
        <taxon>Bacteroidota</taxon>
        <taxon>Bacteroidia</taxon>
        <taxon>Bacteroidales</taxon>
        <taxon>Dysgonomonadaceae</taxon>
        <taxon>Dysgonomonas</taxon>
        <taxon>environmental samples</taxon>
    </lineage>
</organism>
<dbReference type="EMBL" id="FLUM01000003">
    <property type="protein sequence ID" value="SBW06542.1"/>
    <property type="molecule type" value="Genomic_DNA"/>
</dbReference>
<protein>
    <recommendedName>
        <fullName evidence="9">Fimbrillin-A associated anchor s Mfa1 and Mfa2 family protein</fullName>
    </recommendedName>
</protein>
<dbReference type="RefSeq" id="WP_296944141.1">
    <property type="nucleotide sequence ID" value="NZ_LT599032.1"/>
</dbReference>
<keyword evidence="5" id="KW-0564">Palmitate</keyword>
<name>A0A212K4H8_9BACT</name>
<keyword evidence="6" id="KW-0998">Cell outer membrane</keyword>
<proteinExistence type="inferred from homology"/>
<keyword evidence="4" id="KW-0472">Membrane</keyword>
<reference evidence="8" key="1">
    <citation type="submission" date="2016-04" db="EMBL/GenBank/DDBJ databases">
        <authorList>
            <person name="Evans L.H."/>
            <person name="Alamgir A."/>
            <person name="Owens N."/>
            <person name="Weber N.D."/>
            <person name="Virtaneva K."/>
            <person name="Barbian K."/>
            <person name="Babar A."/>
            <person name="Rosenke K."/>
        </authorList>
    </citation>
    <scope>NUCLEOTIDE SEQUENCE</scope>
    <source>
        <strain evidence="8">86-1</strain>
    </source>
</reference>
<comment type="subcellular location">
    <subcellularLocation>
        <location evidence="1">Cell outer membrane</location>
    </subcellularLocation>
</comment>
<evidence type="ECO:0000256" key="1">
    <source>
        <dbReference type="ARBA" id="ARBA00004442"/>
    </source>
</evidence>
<evidence type="ECO:0000256" key="6">
    <source>
        <dbReference type="ARBA" id="ARBA00023237"/>
    </source>
</evidence>
<comment type="similarity">
    <text evidence="2">Belongs to the bacteroidetes fimbrillin superfamily. FimB/Mfa2 family.</text>
</comment>
<dbReference type="AlphaFoldDB" id="A0A212K4H8"/>
<accession>A0A212K4H8</accession>
<dbReference type="GO" id="GO:0009279">
    <property type="term" value="C:cell outer membrane"/>
    <property type="evidence" value="ECO:0007669"/>
    <property type="project" value="UniProtKB-SubCell"/>
</dbReference>
<evidence type="ECO:0000313" key="8">
    <source>
        <dbReference type="EMBL" id="SBW06542.1"/>
    </source>
</evidence>
<sequence>MKKVFISLITATLLFSACSNDDGQKPDGDENKTGSLSFNLAFEEAGSGIKATALSKAIPITNWSNIERAQMFLYEQGTGKVAFSYEILPSDGNTTFPWSNIPVGDYDLALVANMKNSAKNNITTYVAGGTTSEAITDFNVRGRLLNSQIFMDLKKITFPTGHVFETGDEAYAPASEVFTAYAEDVHIVEGTPANLGTLKLKRDVSLMRVRINKNAAFLNETGKKVNFADASNFIVVHRLPVGFGVKTPHTSPVFLGGILNQNSNENRIMIGATGNATFNTANPGADKYKNPEIIDADFTLWQDIIVLPNVLTTASMDISGDAQDSRKYYVVISALAPAGYKLDDGTEITTPTPLYWSGTIKGGFTPNVIREVNLTIRSRGSIINPPGPEEEGDLIITVEPPQDWNDNIQRTDQEV</sequence>
<dbReference type="PROSITE" id="PS51257">
    <property type="entry name" value="PROKAR_LIPOPROTEIN"/>
    <property type="match status" value="1"/>
</dbReference>
<dbReference type="Pfam" id="PF08842">
    <property type="entry name" value="Mfa2"/>
    <property type="match status" value="1"/>
</dbReference>
<dbReference type="InterPro" id="IPR014941">
    <property type="entry name" value="FimB/Mfa2/Mfa3"/>
</dbReference>
<evidence type="ECO:0000256" key="7">
    <source>
        <dbReference type="ARBA" id="ARBA00023288"/>
    </source>
</evidence>
<gene>
    <name evidence="8" type="ORF">KL86DYS1_31402</name>
</gene>